<feature type="chain" id="PRO_5013319170" evidence="17">
    <location>
        <begin position="30"/>
        <end position="731"/>
    </location>
</feature>
<feature type="compositionally biased region" description="Polar residues" evidence="16">
    <location>
        <begin position="64"/>
        <end position="78"/>
    </location>
</feature>
<feature type="region of interest" description="Disordered" evidence="16">
    <location>
        <begin position="45"/>
        <end position="78"/>
    </location>
</feature>
<feature type="domain" description="TonB-dependent receptor-like beta-barrel" evidence="18">
    <location>
        <begin position="253"/>
        <end position="700"/>
    </location>
</feature>
<reference evidence="20 21" key="1">
    <citation type="submission" date="2016-12" db="EMBL/GenBank/DDBJ databases">
        <title>Marinobacter lutaoensis whole genome sequencing.</title>
        <authorList>
            <person name="Verma A."/>
            <person name="Krishnamurthi S."/>
        </authorList>
    </citation>
    <scope>NUCLEOTIDE SEQUENCE [LARGE SCALE GENOMIC DNA]</scope>
    <source>
        <strain evidence="20 21">T5054</strain>
    </source>
</reference>
<evidence type="ECO:0000313" key="20">
    <source>
        <dbReference type="EMBL" id="ONF42762.1"/>
    </source>
</evidence>
<evidence type="ECO:0000256" key="1">
    <source>
        <dbReference type="ARBA" id="ARBA00004571"/>
    </source>
</evidence>
<keyword evidence="13 14" id="KW-0998">Cell outer membrane</keyword>
<dbReference type="InterPro" id="IPR037066">
    <property type="entry name" value="Plug_dom_sf"/>
</dbReference>
<evidence type="ECO:0000256" key="3">
    <source>
        <dbReference type="ARBA" id="ARBA00022448"/>
    </source>
</evidence>
<keyword evidence="5" id="KW-0410">Iron transport</keyword>
<dbReference type="GO" id="GO:0038023">
    <property type="term" value="F:signaling receptor activity"/>
    <property type="evidence" value="ECO:0007669"/>
    <property type="project" value="InterPro"/>
</dbReference>
<comment type="similarity">
    <text evidence="2 14 15">Belongs to the TonB-dependent receptor family.</text>
</comment>
<keyword evidence="6 14" id="KW-0812">Transmembrane</keyword>
<dbReference type="InterPro" id="IPR000531">
    <property type="entry name" value="Beta-barrel_TonB"/>
</dbReference>
<dbReference type="STRING" id="135739.BTO32_13840"/>
<name>A0A1V2DQ48_9GAMM</name>
<keyword evidence="12 20" id="KW-0675">Receptor</keyword>
<evidence type="ECO:0000259" key="18">
    <source>
        <dbReference type="Pfam" id="PF00593"/>
    </source>
</evidence>
<dbReference type="AlphaFoldDB" id="A0A1V2DQ48"/>
<protein>
    <submittedName>
        <fullName evidence="20">TonB-dependent receptor</fullName>
    </submittedName>
</protein>
<dbReference type="Pfam" id="PF07715">
    <property type="entry name" value="Plug"/>
    <property type="match status" value="1"/>
</dbReference>
<dbReference type="Gene3D" id="2.170.130.10">
    <property type="entry name" value="TonB-dependent receptor, plug domain"/>
    <property type="match status" value="1"/>
</dbReference>
<keyword evidence="11 14" id="KW-0472">Membrane</keyword>
<dbReference type="PROSITE" id="PS52016">
    <property type="entry name" value="TONB_DEPENDENT_REC_3"/>
    <property type="match status" value="1"/>
</dbReference>
<evidence type="ECO:0000256" key="17">
    <source>
        <dbReference type="SAM" id="SignalP"/>
    </source>
</evidence>
<evidence type="ECO:0000256" key="7">
    <source>
        <dbReference type="ARBA" id="ARBA00022729"/>
    </source>
</evidence>
<keyword evidence="21" id="KW-1185">Reference proteome</keyword>
<evidence type="ECO:0000256" key="8">
    <source>
        <dbReference type="ARBA" id="ARBA00023004"/>
    </source>
</evidence>
<dbReference type="PANTHER" id="PTHR32552">
    <property type="entry name" value="FERRICHROME IRON RECEPTOR-RELATED"/>
    <property type="match status" value="1"/>
</dbReference>
<dbReference type="GO" id="GO:0015344">
    <property type="term" value="F:siderophore uptake transmembrane transporter activity"/>
    <property type="evidence" value="ECO:0007669"/>
    <property type="project" value="TreeGrafter"/>
</dbReference>
<dbReference type="FunFam" id="2.170.130.10:FF:000001">
    <property type="entry name" value="Catecholate siderophore TonB-dependent receptor"/>
    <property type="match status" value="1"/>
</dbReference>
<comment type="subcellular location">
    <subcellularLocation>
        <location evidence="1 14">Cell outer membrane</location>
        <topology evidence="1 14">Multi-pass membrane protein</topology>
    </subcellularLocation>
</comment>
<dbReference type="GO" id="GO:0009279">
    <property type="term" value="C:cell outer membrane"/>
    <property type="evidence" value="ECO:0007669"/>
    <property type="project" value="UniProtKB-SubCell"/>
</dbReference>
<dbReference type="Gene3D" id="2.40.170.20">
    <property type="entry name" value="TonB-dependent receptor, beta-barrel domain"/>
    <property type="match status" value="1"/>
</dbReference>
<dbReference type="GO" id="GO:0015891">
    <property type="term" value="P:siderophore transport"/>
    <property type="evidence" value="ECO:0007669"/>
    <property type="project" value="InterPro"/>
</dbReference>
<dbReference type="CDD" id="cd01347">
    <property type="entry name" value="ligand_gated_channel"/>
    <property type="match status" value="1"/>
</dbReference>
<evidence type="ECO:0000256" key="14">
    <source>
        <dbReference type="PROSITE-ProRule" id="PRU01360"/>
    </source>
</evidence>
<keyword evidence="7 17" id="KW-0732">Signal</keyword>
<dbReference type="InterPro" id="IPR036942">
    <property type="entry name" value="Beta-barrel_TonB_sf"/>
</dbReference>
<evidence type="ECO:0000256" key="6">
    <source>
        <dbReference type="ARBA" id="ARBA00022692"/>
    </source>
</evidence>
<keyword evidence="3 14" id="KW-0813">Transport</keyword>
<dbReference type="SUPFAM" id="SSF56935">
    <property type="entry name" value="Porins"/>
    <property type="match status" value="1"/>
</dbReference>
<evidence type="ECO:0000256" key="16">
    <source>
        <dbReference type="SAM" id="MobiDB-lite"/>
    </source>
</evidence>
<keyword evidence="10 15" id="KW-0798">TonB box</keyword>
<proteinExistence type="inferred from homology"/>
<dbReference type="PANTHER" id="PTHR32552:SF68">
    <property type="entry name" value="FERRICHROME OUTER MEMBRANE TRANSPORTER_PHAGE RECEPTOR"/>
    <property type="match status" value="1"/>
</dbReference>
<keyword evidence="8" id="KW-0408">Iron</keyword>
<dbReference type="RefSeq" id="WP_076725228.1">
    <property type="nucleotide sequence ID" value="NZ_MSCW01000008.1"/>
</dbReference>
<dbReference type="Proteomes" id="UP000189339">
    <property type="component" value="Unassembled WGS sequence"/>
</dbReference>
<evidence type="ECO:0000313" key="21">
    <source>
        <dbReference type="Proteomes" id="UP000189339"/>
    </source>
</evidence>
<organism evidence="20 21">
    <name type="scientific">Marinobacter lutaoensis</name>
    <dbReference type="NCBI Taxonomy" id="135739"/>
    <lineage>
        <taxon>Bacteria</taxon>
        <taxon>Pseudomonadati</taxon>
        <taxon>Pseudomonadota</taxon>
        <taxon>Gammaproteobacteria</taxon>
        <taxon>Pseudomonadales</taxon>
        <taxon>Marinobacteraceae</taxon>
        <taxon>Marinobacter</taxon>
    </lineage>
</organism>
<feature type="domain" description="TonB-dependent receptor plug" evidence="19">
    <location>
        <begin position="73"/>
        <end position="178"/>
    </location>
</feature>
<accession>A0A1V2DQ48</accession>
<evidence type="ECO:0000256" key="15">
    <source>
        <dbReference type="RuleBase" id="RU003357"/>
    </source>
</evidence>
<evidence type="ECO:0000259" key="19">
    <source>
        <dbReference type="Pfam" id="PF07715"/>
    </source>
</evidence>
<dbReference type="InterPro" id="IPR039426">
    <property type="entry name" value="TonB-dep_rcpt-like"/>
</dbReference>
<evidence type="ECO:0000256" key="11">
    <source>
        <dbReference type="ARBA" id="ARBA00023136"/>
    </source>
</evidence>
<evidence type="ECO:0000256" key="9">
    <source>
        <dbReference type="ARBA" id="ARBA00023065"/>
    </source>
</evidence>
<dbReference type="OrthoDB" id="127311at2"/>
<evidence type="ECO:0000256" key="2">
    <source>
        <dbReference type="ARBA" id="ARBA00009810"/>
    </source>
</evidence>
<keyword evidence="9" id="KW-0406">Ion transport</keyword>
<dbReference type="InterPro" id="IPR012910">
    <property type="entry name" value="Plug_dom"/>
</dbReference>
<sequence>MKQKDMRHRTFRVSLLAALVATASTGAVAQGMDDEATKLDEIVVTADKGNPQGPDEGYKAERSLTATKTDTPLSETPRSVSVVTREQIRDQGAQTLNDILEYVPGISSAGYPAGDALAGDIFYIRGMNQRDYGYGTYRDGLRVQPNAYSTSAEPFGLERVEVFKGPTSVLYGENVPGGLVNLVSKRPTAEAQGEVNLSYGSHDRKQVSADLSGALVDDGRVRGRLVFLKRSSGTQTDSVPDDRFYIAPSLAIDLTDKDTLTILTQYQKDNTEIQLGLPAAGTLLEHPNGELDTDTNLGHPDWDGFDREFWTLGYEYEHRFNDDWAFRQNARYVRSLVDRQETWWSFPPAMGGLAGDGYDDYVVAYGRDRDNESRVYAIDNQLVGHLNTGRVEHTVLVGAGFDRASFDQIQYVGNTGAGEYQLINIFDPQYLSEPATSLKASDDEIKQNLAGVYAQWQGKAGGLIALLGGRHDWARSEYDDRIGSNDMKRTDREFTWQTGLMYQFANGLSPYLSYATTFVPVQQLGDSFEPITGDQFEVGVKYEPVGLDTSITVSAFDLTKEDDVVYDNTAGNYRQVGKTESRGVELEVRSDLSENLSMTAAYAYTDAKVTEDAGSRLEDEQVTGVPRHQASVWANYRFLDGALHGLEAGLGVRYLGSRYAYPPDSLAYGTLETDGETLLDAALGYDLSHNWSARVNVKNLLDEEYIAECNNAGRCYYGSGRTVIGTVSYRW</sequence>
<evidence type="ECO:0000256" key="13">
    <source>
        <dbReference type="ARBA" id="ARBA00023237"/>
    </source>
</evidence>
<dbReference type="Pfam" id="PF00593">
    <property type="entry name" value="TonB_dep_Rec_b-barrel"/>
    <property type="match status" value="1"/>
</dbReference>
<feature type="signal peptide" evidence="17">
    <location>
        <begin position="1"/>
        <end position="29"/>
    </location>
</feature>
<keyword evidence="4 14" id="KW-1134">Transmembrane beta strand</keyword>
<dbReference type="EMBL" id="MSCW01000008">
    <property type="protein sequence ID" value="ONF42762.1"/>
    <property type="molecule type" value="Genomic_DNA"/>
</dbReference>
<evidence type="ECO:0000256" key="5">
    <source>
        <dbReference type="ARBA" id="ARBA00022496"/>
    </source>
</evidence>
<dbReference type="InterPro" id="IPR010105">
    <property type="entry name" value="TonB_sidphr_rcpt"/>
</dbReference>
<evidence type="ECO:0000256" key="4">
    <source>
        <dbReference type="ARBA" id="ARBA00022452"/>
    </source>
</evidence>
<evidence type="ECO:0000256" key="10">
    <source>
        <dbReference type="ARBA" id="ARBA00023077"/>
    </source>
</evidence>
<gene>
    <name evidence="20" type="ORF">BTO32_13840</name>
</gene>
<evidence type="ECO:0000256" key="12">
    <source>
        <dbReference type="ARBA" id="ARBA00023170"/>
    </source>
</evidence>
<comment type="caution">
    <text evidence="20">The sequence shown here is derived from an EMBL/GenBank/DDBJ whole genome shotgun (WGS) entry which is preliminary data.</text>
</comment>
<dbReference type="NCBIfam" id="TIGR01783">
    <property type="entry name" value="TonB-siderophor"/>
    <property type="match status" value="1"/>
</dbReference>